<comment type="caution">
    <text evidence="3">The sequence shown here is derived from an EMBL/GenBank/DDBJ whole genome shotgun (WGS) entry which is preliminary data.</text>
</comment>
<dbReference type="PROSITE" id="PS50007">
    <property type="entry name" value="PIPLC_X_DOMAIN"/>
    <property type="match status" value="1"/>
</dbReference>
<feature type="compositionally biased region" description="Polar residues" evidence="1">
    <location>
        <begin position="311"/>
        <end position="327"/>
    </location>
</feature>
<dbReference type="PANTHER" id="PTHR46211">
    <property type="entry name" value="GLYCEROPHOSPHORYL DIESTER PHOSPHODIESTERASE"/>
    <property type="match status" value="1"/>
</dbReference>
<dbReference type="InterPro" id="IPR017946">
    <property type="entry name" value="PLC-like_Pdiesterase_TIM-brl"/>
</dbReference>
<dbReference type="GO" id="GO:0008081">
    <property type="term" value="F:phosphoric diester hydrolase activity"/>
    <property type="evidence" value="ECO:0007669"/>
    <property type="project" value="InterPro"/>
</dbReference>
<gene>
    <name evidence="3" type="ORF">EZJ44_05425</name>
</gene>
<dbReference type="InterPro" id="IPR030395">
    <property type="entry name" value="GP_PDE_dom"/>
</dbReference>
<dbReference type="EMBL" id="SJDT01000004">
    <property type="protein sequence ID" value="TBW21392.1"/>
    <property type="molecule type" value="Genomic_DNA"/>
</dbReference>
<protein>
    <recommendedName>
        <fullName evidence="2">GP-PDE domain-containing protein</fullName>
    </recommendedName>
</protein>
<dbReference type="PANTHER" id="PTHR46211:SF14">
    <property type="entry name" value="GLYCEROPHOSPHODIESTER PHOSPHODIESTERASE"/>
    <property type="match status" value="1"/>
</dbReference>
<evidence type="ECO:0000256" key="1">
    <source>
        <dbReference type="SAM" id="MobiDB-lite"/>
    </source>
</evidence>
<dbReference type="AlphaFoldDB" id="A0A4Q9UZL7"/>
<sequence length="366" mass="40950">MEQARLPRVIGTSKKFEGPLPPRFASHFRERVIAHRGSSGLYPENTMMAFRHAWDGGCRVLETDVQVTADGVVVCFHDATLDRITNLNGPISGYTWEILATTAVVHGPNGWRDRILKLDDLLVAFPYAQFIIDIKNPAAIDALIEVINRTRSAGRICVSHSWASYLEEVRARTSPLLQRTLGWENLAELIRCARLGLKPDPHLRVSNWAHIPYDGVMSPLMRNPVFAERFMSMAHDLGIGVRVWSVNSFTAMNQFWNMGIDAVTTDYPERAIEMMINREARNRRGELLVCPSALTSNSTEPRCTTPEQVTQVAQSAQADLSAQPSQGARTSSTPSQRSTQSAPAESITMKRPSRRELRLAGHYRKS</sequence>
<feature type="domain" description="GP-PDE" evidence="2">
    <location>
        <begin position="30"/>
        <end position="275"/>
    </location>
</feature>
<evidence type="ECO:0000313" key="3">
    <source>
        <dbReference type="EMBL" id="TBW21392.1"/>
    </source>
</evidence>
<dbReference type="Gene3D" id="3.20.20.190">
    <property type="entry name" value="Phosphatidylinositol (PI) phosphodiesterase"/>
    <property type="match status" value="1"/>
</dbReference>
<dbReference type="GO" id="GO:0006629">
    <property type="term" value="P:lipid metabolic process"/>
    <property type="evidence" value="ECO:0007669"/>
    <property type="project" value="InterPro"/>
</dbReference>
<reference evidence="3 4" key="1">
    <citation type="submission" date="2019-02" db="EMBL/GenBank/DDBJ databases">
        <title>Arcanobacterium bovis sp. nov., isolated from the milk of a cow with mastitis.</title>
        <authorList>
            <person name="Sammra O."/>
            <person name="Foster G."/>
            <person name="Hassan A."/>
            <person name="Alssahen M."/>
            <person name="Laemmler C."/>
            <person name="Borowiak M."/>
            <person name="Malorny B."/>
            <person name="Abdulmawjood A."/>
        </authorList>
    </citation>
    <scope>NUCLEOTIDE SEQUENCE [LARGE SCALE GENOMIC DNA]</scope>
    <source>
        <strain evidence="3 4">C605018/01/1</strain>
    </source>
</reference>
<evidence type="ECO:0000313" key="4">
    <source>
        <dbReference type="Proteomes" id="UP000293036"/>
    </source>
</evidence>
<feature type="region of interest" description="Disordered" evidence="1">
    <location>
        <begin position="311"/>
        <end position="366"/>
    </location>
</feature>
<dbReference type="Proteomes" id="UP000293036">
    <property type="component" value="Unassembled WGS sequence"/>
</dbReference>
<organism evidence="3 4">
    <name type="scientific">Arcanobacterium bovis</name>
    <dbReference type="NCBI Taxonomy" id="2529275"/>
    <lineage>
        <taxon>Bacteria</taxon>
        <taxon>Bacillati</taxon>
        <taxon>Actinomycetota</taxon>
        <taxon>Actinomycetes</taxon>
        <taxon>Actinomycetales</taxon>
        <taxon>Actinomycetaceae</taxon>
        <taxon>Arcanobacterium</taxon>
    </lineage>
</organism>
<dbReference type="RefSeq" id="WP_131281098.1">
    <property type="nucleotide sequence ID" value="NZ_JBHSLR010000006.1"/>
</dbReference>
<dbReference type="OrthoDB" id="9758957at2"/>
<keyword evidence="4" id="KW-1185">Reference proteome</keyword>
<feature type="compositionally biased region" description="Low complexity" evidence="1">
    <location>
        <begin position="328"/>
        <end position="343"/>
    </location>
</feature>
<name>A0A4Q9UZL7_9ACTO</name>
<dbReference type="Pfam" id="PF03009">
    <property type="entry name" value="GDPD"/>
    <property type="match status" value="1"/>
</dbReference>
<accession>A0A4Q9UZL7</accession>
<dbReference type="PROSITE" id="PS51704">
    <property type="entry name" value="GP_PDE"/>
    <property type="match status" value="1"/>
</dbReference>
<dbReference type="SUPFAM" id="SSF51695">
    <property type="entry name" value="PLC-like phosphodiesterases"/>
    <property type="match status" value="1"/>
</dbReference>
<proteinExistence type="predicted"/>
<evidence type="ECO:0000259" key="2">
    <source>
        <dbReference type="PROSITE" id="PS51704"/>
    </source>
</evidence>